<comment type="caution">
    <text evidence="6">The sequence shown here is derived from an EMBL/GenBank/DDBJ whole genome shotgun (WGS) entry which is preliminary data.</text>
</comment>
<proteinExistence type="inferred from homology"/>
<feature type="domain" description="ABC transporter" evidence="5">
    <location>
        <begin position="5"/>
        <end position="244"/>
    </location>
</feature>
<dbReference type="GO" id="GO:0005524">
    <property type="term" value="F:ATP binding"/>
    <property type="evidence" value="ECO:0007669"/>
    <property type="project" value="UniProtKB-KW"/>
</dbReference>
<dbReference type="RefSeq" id="WP_069153917.1">
    <property type="nucleotide sequence ID" value="NZ_MCGH01000003.1"/>
</dbReference>
<evidence type="ECO:0000256" key="4">
    <source>
        <dbReference type="ARBA" id="ARBA00022840"/>
    </source>
</evidence>
<reference evidence="6 7" key="1">
    <citation type="submission" date="2016-07" db="EMBL/GenBank/DDBJ databases">
        <title>Characterization of isolates of Eisenbergiella tayi derived from blood cultures, using whole genome sequencing.</title>
        <authorList>
            <person name="Burdz T."/>
            <person name="Wiebe D."/>
            <person name="Huynh C."/>
            <person name="Bernard K."/>
        </authorList>
    </citation>
    <scope>NUCLEOTIDE SEQUENCE [LARGE SCALE GENOMIC DNA]</scope>
    <source>
        <strain evidence="6 7">NML 110608</strain>
    </source>
</reference>
<evidence type="ECO:0000256" key="1">
    <source>
        <dbReference type="ARBA" id="ARBA00005417"/>
    </source>
</evidence>
<keyword evidence="4 6" id="KW-0067">ATP-binding</keyword>
<organism evidence="6 7">
    <name type="scientific">Eisenbergiella tayi</name>
    <dbReference type="NCBI Taxonomy" id="1432052"/>
    <lineage>
        <taxon>Bacteria</taxon>
        <taxon>Bacillati</taxon>
        <taxon>Bacillota</taxon>
        <taxon>Clostridia</taxon>
        <taxon>Lachnospirales</taxon>
        <taxon>Lachnospiraceae</taxon>
        <taxon>Eisenbergiella</taxon>
    </lineage>
</organism>
<dbReference type="InterPro" id="IPR003439">
    <property type="entry name" value="ABC_transporter-like_ATP-bd"/>
</dbReference>
<gene>
    <name evidence="6" type="primary">bceA_6</name>
    <name evidence="6" type="ORF">BEI61_04254</name>
</gene>
<evidence type="ECO:0000256" key="3">
    <source>
        <dbReference type="ARBA" id="ARBA00022741"/>
    </source>
</evidence>
<dbReference type="InterPro" id="IPR017911">
    <property type="entry name" value="MacB-like_ATP-bd"/>
</dbReference>
<evidence type="ECO:0000259" key="5">
    <source>
        <dbReference type="PROSITE" id="PS50893"/>
    </source>
</evidence>
<dbReference type="GO" id="GO:0016887">
    <property type="term" value="F:ATP hydrolysis activity"/>
    <property type="evidence" value="ECO:0007669"/>
    <property type="project" value="InterPro"/>
</dbReference>
<dbReference type="SMART" id="SM00382">
    <property type="entry name" value="AAA"/>
    <property type="match status" value="1"/>
</dbReference>
<keyword evidence="3" id="KW-0547">Nucleotide-binding</keyword>
<dbReference type="FunFam" id="3.40.50.300:FF:000032">
    <property type="entry name" value="Export ABC transporter ATP-binding protein"/>
    <property type="match status" value="1"/>
</dbReference>
<dbReference type="InterPro" id="IPR003593">
    <property type="entry name" value="AAA+_ATPase"/>
</dbReference>
<keyword evidence="2" id="KW-0813">Transport</keyword>
<dbReference type="EMBL" id="MCGH01000003">
    <property type="protein sequence ID" value="ODM03458.1"/>
    <property type="molecule type" value="Genomic_DNA"/>
</dbReference>
<dbReference type="CDD" id="cd03255">
    <property type="entry name" value="ABC_MJ0796_LolCDE_FtsE"/>
    <property type="match status" value="1"/>
</dbReference>
<dbReference type="GO" id="GO:0098796">
    <property type="term" value="C:membrane protein complex"/>
    <property type="evidence" value="ECO:0007669"/>
    <property type="project" value="UniProtKB-ARBA"/>
</dbReference>
<dbReference type="InterPro" id="IPR027417">
    <property type="entry name" value="P-loop_NTPase"/>
</dbReference>
<dbReference type="SUPFAM" id="SSF52540">
    <property type="entry name" value="P-loop containing nucleoside triphosphate hydrolases"/>
    <property type="match status" value="1"/>
</dbReference>
<protein>
    <submittedName>
        <fullName evidence="6">Bacitracin export ATP-binding protein BceA</fullName>
    </submittedName>
</protein>
<accession>A0A1E3A401</accession>
<name>A0A1E3A401_9FIRM</name>
<dbReference type="Gene3D" id="3.40.50.300">
    <property type="entry name" value="P-loop containing nucleotide triphosphate hydrolases"/>
    <property type="match status" value="1"/>
</dbReference>
<dbReference type="Pfam" id="PF00005">
    <property type="entry name" value="ABC_tran"/>
    <property type="match status" value="1"/>
</dbReference>
<comment type="similarity">
    <text evidence="1">Belongs to the ABC transporter superfamily.</text>
</comment>
<sequence>MKDFIRICDVEKYYGTGTNVTKAVDRVSFHVEQGEFLGIMGASGSGKTTLLNILSTIDTVTSGHIFYENDDITLMNEDQLSDFRRDNLGFVFQDFNLLDTLTIRENIVLALSLQGKQGKKSEEKAREVMDILDIAAIQDKFPYQVSGGQKQRCACARALVTGPKLILADEPTGALDSKSSLMLMETFHQLNTTMCSTILMVTHDAFSASWCKRILFLKDGQIFHELVRGGQDRRQFLNEILDVLALTGGELNHAD</sequence>
<evidence type="ECO:0000313" key="6">
    <source>
        <dbReference type="EMBL" id="ODM03458.1"/>
    </source>
</evidence>
<dbReference type="PROSITE" id="PS50893">
    <property type="entry name" value="ABC_TRANSPORTER_2"/>
    <property type="match status" value="1"/>
</dbReference>
<dbReference type="Proteomes" id="UP000094067">
    <property type="component" value="Unassembled WGS sequence"/>
</dbReference>
<evidence type="ECO:0000256" key="2">
    <source>
        <dbReference type="ARBA" id="ARBA00022448"/>
    </source>
</evidence>
<evidence type="ECO:0000313" key="7">
    <source>
        <dbReference type="Proteomes" id="UP000094067"/>
    </source>
</evidence>
<dbReference type="PATRIC" id="fig|1432052.4.peg.4718"/>
<dbReference type="PANTHER" id="PTHR42798">
    <property type="entry name" value="LIPOPROTEIN-RELEASING SYSTEM ATP-BINDING PROTEIN LOLD"/>
    <property type="match status" value="1"/>
</dbReference>
<dbReference type="GO" id="GO:0022857">
    <property type="term" value="F:transmembrane transporter activity"/>
    <property type="evidence" value="ECO:0007669"/>
    <property type="project" value="UniProtKB-ARBA"/>
</dbReference>
<dbReference type="AlphaFoldDB" id="A0A1E3A401"/>
<dbReference type="PANTHER" id="PTHR42798:SF7">
    <property type="entry name" value="ALPHA-D-RIBOSE 1-METHYLPHOSPHONATE 5-TRIPHOSPHATE SYNTHASE SUBUNIT PHNL"/>
    <property type="match status" value="1"/>
</dbReference>